<accession>A0A150L9G9</accession>
<comment type="caution">
    <text evidence="1">The sequence shown here is derived from an EMBL/GenBank/DDBJ whole genome shotgun (WGS) entry which is preliminary data.</text>
</comment>
<gene>
    <name evidence="1" type="ORF">B4135_3882</name>
</gene>
<name>A0A150L9G9_9BACI</name>
<organism evidence="1 2">
    <name type="scientific">Caldibacillus debilis</name>
    <dbReference type="NCBI Taxonomy" id="301148"/>
    <lineage>
        <taxon>Bacteria</taxon>
        <taxon>Bacillati</taxon>
        <taxon>Bacillota</taxon>
        <taxon>Bacilli</taxon>
        <taxon>Bacillales</taxon>
        <taxon>Bacillaceae</taxon>
        <taxon>Caldibacillus</taxon>
    </lineage>
</organism>
<dbReference type="STRING" id="301148.B4135_3882"/>
<dbReference type="EMBL" id="LQYT01000133">
    <property type="protein sequence ID" value="KYD08971.1"/>
    <property type="molecule type" value="Genomic_DNA"/>
</dbReference>
<sequence>METEKTKNGPVKGHFKQGRTSLLFFCIDRILPGRYNGTRNVNHF</sequence>
<evidence type="ECO:0000313" key="1">
    <source>
        <dbReference type="EMBL" id="KYD08971.1"/>
    </source>
</evidence>
<protein>
    <submittedName>
        <fullName evidence="1">Uncharacterized protein</fullName>
    </submittedName>
</protein>
<proteinExistence type="predicted"/>
<dbReference type="AlphaFoldDB" id="A0A150L9G9"/>
<reference evidence="1 2" key="1">
    <citation type="submission" date="2016-01" db="EMBL/GenBank/DDBJ databases">
        <title>Draft Genome Sequences of Seven Thermophilic Sporeformers Isolated from Foods.</title>
        <authorList>
            <person name="Berendsen E.M."/>
            <person name="Wells-Bennik M.H."/>
            <person name="Krawcyk A.O."/>
            <person name="De Jong A."/>
            <person name="Holsappel S."/>
            <person name="Eijlander R.T."/>
            <person name="Kuipers O.P."/>
        </authorList>
    </citation>
    <scope>NUCLEOTIDE SEQUENCE [LARGE SCALE GENOMIC DNA]</scope>
    <source>
        <strain evidence="1 2">B4135</strain>
    </source>
</reference>
<evidence type="ECO:0000313" key="2">
    <source>
        <dbReference type="Proteomes" id="UP000075683"/>
    </source>
</evidence>
<dbReference type="Proteomes" id="UP000075683">
    <property type="component" value="Unassembled WGS sequence"/>
</dbReference>